<feature type="domain" description="UspA" evidence="2">
    <location>
        <begin position="4"/>
        <end position="139"/>
    </location>
</feature>
<sequence length="296" mass="32208">MLLPIVAGMDGSPESLAAADWAAREALHRGLPLRLVHAWEVTPPADDEQPALPELHVPQYWARRVLRTGLDRLTERYPQVRITAEQVPRPPVPALIGAAQSAEMLVLGNQGLGPVSAAFAGSVAGAVVGQVRQPVVLVRAGWTPAEEQLPTTDGDLAARRPVVLALDVRHDCTELLGFAFESARERSAPLTILYAWHLTEGPGAGRSRRLDLAQLEADWTLAAVVEPYREKYPTVEVRTEAVHDRPAHALGQASQEAALLIVGRRLRHPRVGSHLVRVAHWAIHHVHCPVAVVAHE</sequence>
<evidence type="ECO:0000313" key="3">
    <source>
        <dbReference type="EMBL" id="MBC9715928.1"/>
    </source>
</evidence>
<name>A0ABR7SNK4_9ACTN</name>
<keyword evidence="4" id="KW-1185">Reference proteome</keyword>
<dbReference type="PANTHER" id="PTHR46553:SF3">
    <property type="entry name" value="ADENINE NUCLEOTIDE ALPHA HYDROLASES-LIKE SUPERFAMILY PROTEIN"/>
    <property type="match status" value="1"/>
</dbReference>
<organism evidence="3 4">
    <name type="scientific">Streptomyces polyasparticus</name>
    <dbReference type="NCBI Taxonomy" id="2767826"/>
    <lineage>
        <taxon>Bacteria</taxon>
        <taxon>Bacillati</taxon>
        <taxon>Actinomycetota</taxon>
        <taxon>Actinomycetes</taxon>
        <taxon>Kitasatosporales</taxon>
        <taxon>Streptomycetaceae</taxon>
        <taxon>Streptomyces</taxon>
    </lineage>
</organism>
<dbReference type="InterPro" id="IPR014729">
    <property type="entry name" value="Rossmann-like_a/b/a_fold"/>
</dbReference>
<dbReference type="SUPFAM" id="SSF52402">
    <property type="entry name" value="Adenine nucleotide alpha hydrolases-like"/>
    <property type="match status" value="2"/>
</dbReference>
<dbReference type="Pfam" id="PF00582">
    <property type="entry name" value="Usp"/>
    <property type="match status" value="2"/>
</dbReference>
<dbReference type="InterPro" id="IPR006016">
    <property type="entry name" value="UspA"/>
</dbReference>
<protein>
    <submittedName>
        <fullName evidence="3">Universal stress protein</fullName>
    </submittedName>
</protein>
<proteinExistence type="inferred from homology"/>
<dbReference type="PRINTS" id="PR01438">
    <property type="entry name" value="UNVRSLSTRESS"/>
</dbReference>
<dbReference type="Proteomes" id="UP000642284">
    <property type="component" value="Unassembled WGS sequence"/>
</dbReference>
<feature type="domain" description="UspA" evidence="2">
    <location>
        <begin position="160"/>
        <end position="293"/>
    </location>
</feature>
<gene>
    <name evidence="3" type="ORF">H9Y04_25640</name>
</gene>
<dbReference type="PANTHER" id="PTHR46553">
    <property type="entry name" value="ADENINE NUCLEOTIDE ALPHA HYDROLASES-LIKE SUPERFAMILY PROTEIN"/>
    <property type="match status" value="1"/>
</dbReference>
<dbReference type="InterPro" id="IPR006015">
    <property type="entry name" value="Universal_stress_UspA"/>
</dbReference>
<comment type="similarity">
    <text evidence="1">Belongs to the universal stress protein A family.</text>
</comment>
<evidence type="ECO:0000259" key="2">
    <source>
        <dbReference type="Pfam" id="PF00582"/>
    </source>
</evidence>
<evidence type="ECO:0000256" key="1">
    <source>
        <dbReference type="ARBA" id="ARBA00008791"/>
    </source>
</evidence>
<comment type="caution">
    <text evidence="3">The sequence shown here is derived from an EMBL/GenBank/DDBJ whole genome shotgun (WGS) entry which is preliminary data.</text>
</comment>
<evidence type="ECO:0000313" key="4">
    <source>
        <dbReference type="Proteomes" id="UP000642284"/>
    </source>
</evidence>
<accession>A0ABR7SNK4</accession>
<dbReference type="Gene3D" id="3.40.50.620">
    <property type="entry name" value="HUPs"/>
    <property type="match status" value="2"/>
</dbReference>
<reference evidence="3 4" key="1">
    <citation type="submission" date="2020-08" db="EMBL/GenBank/DDBJ databases">
        <title>Genemic of Streptomyces polyaspartic.</title>
        <authorList>
            <person name="Liu W."/>
        </authorList>
    </citation>
    <scope>NUCLEOTIDE SEQUENCE [LARGE SCALE GENOMIC DNA]</scope>
    <source>
        <strain evidence="3 4">TRM66268-LWL</strain>
    </source>
</reference>
<dbReference type="EMBL" id="JACTVJ010000012">
    <property type="protein sequence ID" value="MBC9715928.1"/>
    <property type="molecule type" value="Genomic_DNA"/>
</dbReference>
<dbReference type="RefSeq" id="WP_187816500.1">
    <property type="nucleotide sequence ID" value="NZ_JACTVJ010000012.1"/>
</dbReference>